<keyword evidence="3" id="KW-0963">Cytoplasm</keyword>
<keyword evidence="7" id="KW-0206">Cytoskeleton</keyword>
<keyword evidence="6" id="KW-0969">Cilium</keyword>
<comment type="subcellular location">
    <subcellularLocation>
        <location evidence="1">Cell projection</location>
        <location evidence="1">Cilium</location>
        <location evidence="1">Flagellum</location>
    </subcellularLocation>
    <subcellularLocation>
        <location evidence="2">Cytoplasm</location>
        <location evidence="2">Cytoskeleton</location>
        <location evidence="2">Cilium axoneme</location>
    </subcellularLocation>
</comment>
<evidence type="ECO:0000256" key="7">
    <source>
        <dbReference type="ARBA" id="ARBA00023212"/>
    </source>
</evidence>
<dbReference type="GO" id="GO:0005930">
    <property type="term" value="C:axoneme"/>
    <property type="evidence" value="ECO:0007669"/>
    <property type="project" value="UniProtKB-SubCell"/>
</dbReference>
<keyword evidence="5" id="KW-0282">Flagellum</keyword>
<accession>A0A194QM97</accession>
<evidence type="ECO:0000313" key="10">
    <source>
        <dbReference type="EMBL" id="KPJ06484.1"/>
    </source>
</evidence>
<evidence type="ECO:0000256" key="8">
    <source>
        <dbReference type="ARBA" id="ARBA00023273"/>
    </source>
</evidence>
<evidence type="ECO:0000256" key="9">
    <source>
        <dbReference type="SAM" id="MobiDB-lite"/>
    </source>
</evidence>
<dbReference type="EMBL" id="KQ461196">
    <property type="protein sequence ID" value="KPJ06484.1"/>
    <property type="molecule type" value="Genomic_DNA"/>
</dbReference>
<name>A0A194QM97_PAPMA</name>
<dbReference type="PANTHER" id="PTHR46613">
    <property type="entry name" value="RADIAL SPOKE HEAD 10 HOMOLOG B-RELATED"/>
    <property type="match status" value="1"/>
</dbReference>
<evidence type="ECO:0000313" key="11">
    <source>
        <dbReference type="Proteomes" id="UP000053240"/>
    </source>
</evidence>
<proteinExistence type="predicted"/>
<dbReference type="SUPFAM" id="SSF82185">
    <property type="entry name" value="Histone H3 K4-specific methyltransferase SET7/9 N-terminal domain"/>
    <property type="match status" value="2"/>
</dbReference>
<keyword evidence="4" id="KW-0677">Repeat</keyword>
<organism evidence="10 11">
    <name type="scientific">Papilio machaon</name>
    <name type="common">Old World swallowtail butterfly</name>
    <dbReference type="NCBI Taxonomy" id="76193"/>
    <lineage>
        <taxon>Eukaryota</taxon>
        <taxon>Metazoa</taxon>
        <taxon>Ecdysozoa</taxon>
        <taxon>Arthropoda</taxon>
        <taxon>Hexapoda</taxon>
        <taxon>Insecta</taxon>
        <taxon>Pterygota</taxon>
        <taxon>Neoptera</taxon>
        <taxon>Endopterygota</taxon>
        <taxon>Lepidoptera</taxon>
        <taxon>Glossata</taxon>
        <taxon>Ditrysia</taxon>
        <taxon>Papilionoidea</taxon>
        <taxon>Papilionidae</taxon>
        <taxon>Papilioninae</taxon>
        <taxon>Papilio</taxon>
    </lineage>
</organism>
<evidence type="ECO:0000256" key="4">
    <source>
        <dbReference type="ARBA" id="ARBA00022737"/>
    </source>
</evidence>
<dbReference type="Pfam" id="PF02493">
    <property type="entry name" value="MORN"/>
    <property type="match status" value="6"/>
</dbReference>
<keyword evidence="8" id="KW-0966">Cell projection</keyword>
<evidence type="ECO:0000256" key="1">
    <source>
        <dbReference type="ARBA" id="ARBA00004230"/>
    </source>
</evidence>
<evidence type="ECO:0000256" key="3">
    <source>
        <dbReference type="ARBA" id="ARBA00022490"/>
    </source>
</evidence>
<evidence type="ECO:0000256" key="6">
    <source>
        <dbReference type="ARBA" id="ARBA00023069"/>
    </source>
</evidence>
<dbReference type="AlphaFoldDB" id="A0A194QM97"/>
<feature type="region of interest" description="Disordered" evidence="9">
    <location>
        <begin position="15"/>
        <end position="35"/>
    </location>
</feature>
<dbReference type="GO" id="GO:0031514">
    <property type="term" value="C:motile cilium"/>
    <property type="evidence" value="ECO:0007669"/>
    <property type="project" value="UniProtKB-SubCell"/>
</dbReference>
<dbReference type="STRING" id="76193.A0A194QM97"/>
<sequence>MRCLPFIDGGVAQKENIAPSRASPPPSNPLPFPSFPYKKRVERERTLKLGLRHHTHQTKRGISSTSRLSSVWSRYCTRQAGQFVQQMLLLACTTEDTIPTSWWTAPDERAVIRFRNGNLYEGNISMKAMHGDGIYVWADGTVYTGCFKDNEMNGRGVLQWKDDTWYDGDFAGNLRHGKGMYVDSRRQRSYIGEWYTGTKHGRGTIYYSETFKNSYDGQWVYNVRHGYGSREYCPQSVYEGEWDLYIREGKGLMVWPNHDVSYN</sequence>
<dbReference type="InterPro" id="IPR003409">
    <property type="entry name" value="MORN"/>
</dbReference>
<reference evidence="10 11" key="1">
    <citation type="journal article" date="2015" name="Nat. Commun.">
        <title>Outbred genome sequencing and CRISPR/Cas9 gene editing in butterflies.</title>
        <authorList>
            <person name="Li X."/>
            <person name="Fan D."/>
            <person name="Zhang W."/>
            <person name="Liu G."/>
            <person name="Zhang L."/>
            <person name="Zhao L."/>
            <person name="Fang X."/>
            <person name="Chen L."/>
            <person name="Dong Y."/>
            <person name="Chen Y."/>
            <person name="Ding Y."/>
            <person name="Zhao R."/>
            <person name="Feng M."/>
            <person name="Zhu Y."/>
            <person name="Feng Y."/>
            <person name="Jiang X."/>
            <person name="Zhu D."/>
            <person name="Xiang H."/>
            <person name="Feng X."/>
            <person name="Li S."/>
            <person name="Wang J."/>
            <person name="Zhang G."/>
            <person name="Kronforst M.R."/>
            <person name="Wang W."/>
        </authorList>
    </citation>
    <scope>NUCLEOTIDE SEQUENCE [LARGE SCALE GENOMIC DNA]</scope>
    <source>
        <strain evidence="10">Ya'a_city_454_Pm</strain>
        <tissue evidence="10">Whole body</tissue>
    </source>
</reference>
<dbReference type="SMART" id="SM00698">
    <property type="entry name" value="MORN"/>
    <property type="match status" value="6"/>
</dbReference>
<evidence type="ECO:0000256" key="5">
    <source>
        <dbReference type="ARBA" id="ARBA00022846"/>
    </source>
</evidence>
<gene>
    <name evidence="10" type="ORF">RR48_14223</name>
</gene>
<dbReference type="PANTHER" id="PTHR46613:SF1">
    <property type="entry name" value="RADIAL SPOKE HEAD 10 HOMOLOG B-RELATED"/>
    <property type="match status" value="1"/>
</dbReference>
<protein>
    <submittedName>
        <fullName evidence="10">Radial spoke head 10-like B</fullName>
    </submittedName>
</protein>
<dbReference type="Gene3D" id="2.20.110.10">
    <property type="entry name" value="Histone H3 K4-specific methyltransferase SET7/9 N-terminal domain"/>
    <property type="match status" value="3"/>
</dbReference>
<keyword evidence="11" id="KW-1185">Reference proteome</keyword>
<dbReference type="Proteomes" id="UP000053240">
    <property type="component" value="Unassembled WGS sequence"/>
</dbReference>
<dbReference type="InParanoid" id="A0A194QM97"/>
<evidence type="ECO:0000256" key="2">
    <source>
        <dbReference type="ARBA" id="ARBA00004430"/>
    </source>
</evidence>
<feature type="compositionally biased region" description="Pro residues" evidence="9">
    <location>
        <begin position="22"/>
        <end position="34"/>
    </location>
</feature>